<dbReference type="PANTHER" id="PTHR30093:SF44">
    <property type="entry name" value="TYPE II SECRETION SYSTEM CORE PROTEIN G"/>
    <property type="match status" value="1"/>
</dbReference>
<dbReference type="GO" id="GO:0005886">
    <property type="term" value="C:plasma membrane"/>
    <property type="evidence" value="ECO:0007669"/>
    <property type="project" value="UniProtKB-SubCell"/>
</dbReference>
<dbReference type="InterPro" id="IPR012902">
    <property type="entry name" value="N_methyl_site"/>
</dbReference>
<dbReference type="SUPFAM" id="SSF54523">
    <property type="entry name" value="Pili subunits"/>
    <property type="match status" value="1"/>
</dbReference>
<dbReference type="PANTHER" id="PTHR30093">
    <property type="entry name" value="GENERAL SECRETION PATHWAY PROTEIN G"/>
    <property type="match status" value="1"/>
</dbReference>
<dbReference type="Pfam" id="PF08334">
    <property type="entry name" value="T2SSG"/>
    <property type="match status" value="1"/>
</dbReference>
<keyword evidence="6" id="KW-0997">Cell inner membrane</keyword>
<keyword evidence="8 10" id="KW-1133">Transmembrane helix</keyword>
<dbReference type="Gene3D" id="3.30.700.10">
    <property type="entry name" value="Glycoprotein, Type 4 Pilin"/>
    <property type="match status" value="1"/>
</dbReference>
<dbReference type="EMBL" id="CAADHB010000003">
    <property type="protein sequence ID" value="VFK77897.1"/>
    <property type="molecule type" value="Genomic_DNA"/>
</dbReference>
<dbReference type="EMBL" id="CAADFU010000034">
    <property type="protein sequence ID" value="VFK44178.1"/>
    <property type="molecule type" value="Genomic_DNA"/>
</dbReference>
<protein>
    <recommendedName>
        <fullName evidence="3">Type II secretion system core protein G</fullName>
    </recommendedName>
</protein>
<evidence type="ECO:0000259" key="11">
    <source>
        <dbReference type="Pfam" id="PF08334"/>
    </source>
</evidence>
<evidence type="ECO:0000256" key="6">
    <source>
        <dbReference type="ARBA" id="ARBA00022519"/>
    </source>
</evidence>
<dbReference type="PRINTS" id="PR00813">
    <property type="entry name" value="BCTERIALGSPG"/>
</dbReference>
<feature type="transmembrane region" description="Helical" evidence="10">
    <location>
        <begin position="6"/>
        <end position="27"/>
    </location>
</feature>
<evidence type="ECO:0000256" key="2">
    <source>
        <dbReference type="ARBA" id="ARBA00009984"/>
    </source>
</evidence>
<dbReference type="NCBIfam" id="TIGR01710">
    <property type="entry name" value="typeII_sec_gspG"/>
    <property type="match status" value="1"/>
</dbReference>
<evidence type="ECO:0000256" key="4">
    <source>
        <dbReference type="ARBA" id="ARBA00022475"/>
    </source>
</evidence>
<comment type="similarity">
    <text evidence="2">Belongs to the GSP G family.</text>
</comment>
<organism evidence="13">
    <name type="scientific">Candidatus Kentrum sp. SD</name>
    <dbReference type="NCBI Taxonomy" id="2126332"/>
    <lineage>
        <taxon>Bacteria</taxon>
        <taxon>Pseudomonadati</taxon>
        <taxon>Pseudomonadota</taxon>
        <taxon>Gammaproteobacteria</taxon>
        <taxon>Candidatus Kentrum</taxon>
    </lineage>
</organism>
<dbReference type="AlphaFoldDB" id="A0A451BHZ2"/>
<sequence>MRLNSGFTLIEVMVVVVILGILAAIVVPKVMDRPDMARVTKAEQDIRALESALSLYRLDNFRYPTTDEGLGVLISGRTKNGDRKSSGYLSRVPKDPWGNEYLYLQPGQHSEIDVYTLGADGRPGGKGFDTDIGNWDL</sequence>
<keyword evidence="4" id="KW-1003">Cell membrane</keyword>
<comment type="subcellular location">
    <subcellularLocation>
        <location evidence="1">Cell inner membrane</location>
        <topology evidence="1">Single-pass membrane protein</topology>
    </subcellularLocation>
</comment>
<feature type="domain" description="Type II secretion system protein GspG C-terminal" evidence="11">
    <location>
        <begin position="29"/>
        <end position="135"/>
    </location>
</feature>
<evidence type="ECO:0000313" key="13">
    <source>
        <dbReference type="EMBL" id="VFK77897.1"/>
    </source>
</evidence>
<dbReference type="GO" id="GO:0015628">
    <property type="term" value="P:protein secretion by the type II secretion system"/>
    <property type="evidence" value="ECO:0007669"/>
    <property type="project" value="InterPro"/>
</dbReference>
<accession>A0A451BHZ2</accession>
<dbReference type="NCBIfam" id="TIGR02532">
    <property type="entry name" value="IV_pilin_GFxxxE"/>
    <property type="match status" value="1"/>
</dbReference>
<dbReference type="Pfam" id="PF07963">
    <property type="entry name" value="N_methyl"/>
    <property type="match status" value="1"/>
</dbReference>
<dbReference type="GO" id="GO:0015627">
    <property type="term" value="C:type II protein secretion system complex"/>
    <property type="evidence" value="ECO:0007669"/>
    <property type="project" value="InterPro"/>
</dbReference>
<name>A0A451BHZ2_9GAMM</name>
<reference evidence="13" key="1">
    <citation type="submission" date="2019-02" db="EMBL/GenBank/DDBJ databases">
        <authorList>
            <person name="Gruber-Vodicka R. H."/>
            <person name="Seah K. B. B."/>
        </authorList>
    </citation>
    <scope>NUCLEOTIDE SEQUENCE</scope>
    <source>
        <strain evidence="13">BECK_S127</strain>
        <strain evidence="12">BECK_S1320</strain>
    </source>
</reference>
<dbReference type="InterPro" id="IPR010054">
    <property type="entry name" value="Type2_sec_GspG"/>
</dbReference>
<gene>
    <name evidence="13" type="ORF">BECKSD772D_GA0070982_100354</name>
    <name evidence="12" type="ORF">BECKSD772E_GA0070983_103417</name>
</gene>
<dbReference type="InterPro" id="IPR013545">
    <property type="entry name" value="T2SS_protein-GspG_C"/>
</dbReference>
<dbReference type="InterPro" id="IPR045584">
    <property type="entry name" value="Pilin-like"/>
</dbReference>
<evidence type="ECO:0000313" key="12">
    <source>
        <dbReference type="EMBL" id="VFK44178.1"/>
    </source>
</evidence>
<keyword evidence="5" id="KW-0488">Methylation</keyword>
<evidence type="ECO:0000256" key="8">
    <source>
        <dbReference type="ARBA" id="ARBA00022989"/>
    </source>
</evidence>
<keyword evidence="7 10" id="KW-0812">Transmembrane</keyword>
<evidence type="ECO:0000256" key="7">
    <source>
        <dbReference type="ARBA" id="ARBA00022692"/>
    </source>
</evidence>
<evidence type="ECO:0000256" key="10">
    <source>
        <dbReference type="SAM" id="Phobius"/>
    </source>
</evidence>
<dbReference type="PROSITE" id="PS00409">
    <property type="entry name" value="PROKAR_NTER_METHYL"/>
    <property type="match status" value="1"/>
</dbReference>
<evidence type="ECO:0000256" key="1">
    <source>
        <dbReference type="ARBA" id="ARBA00004377"/>
    </source>
</evidence>
<keyword evidence="9 10" id="KW-0472">Membrane</keyword>
<evidence type="ECO:0000256" key="9">
    <source>
        <dbReference type="ARBA" id="ARBA00023136"/>
    </source>
</evidence>
<evidence type="ECO:0000256" key="5">
    <source>
        <dbReference type="ARBA" id="ARBA00022481"/>
    </source>
</evidence>
<dbReference type="InterPro" id="IPR000983">
    <property type="entry name" value="Bac_GSPG_pilin"/>
</dbReference>
<evidence type="ECO:0000256" key="3">
    <source>
        <dbReference type="ARBA" id="ARBA00020042"/>
    </source>
</evidence>
<proteinExistence type="inferred from homology"/>